<accession>A0A6J4UI29</accession>
<reference evidence="1" key="1">
    <citation type="submission" date="2020-02" db="EMBL/GenBank/DDBJ databases">
        <authorList>
            <person name="Meier V. D."/>
        </authorList>
    </citation>
    <scope>NUCLEOTIDE SEQUENCE</scope>
    <source>
        <strain evidence="1">AVDCRST_MAG49</strain>
    </source>
</reference>
<gene>
    <name evidence="1" type="ORF">AVDCRST_MAG49-1555</name>
</gene>
<evidence type="ECO:0000313" key="1">
    <source>
        <dbReference type="EMBL" id="CAA9548425.1"/>
    </source>
</evidence>
<sequence>MVTAETVTDSVDLTGLGAVPAGYRHEDRLVTPGDDLVLPGARLKWYALRPVGDAVPSALEARARALLAAEAAAGSLELGYGLGFVVLHASDPLAYLIVGAWRDNQELWETLYVRDPRRGDGFRRADPGVDAPTLCVWELAPVWHERGAWVRYLRSARDEAAKRAWLADRLSGEV</sequence>
<proteinExistence type="predicted"/>
<dbReference type="EMBL" id="CADCWG010000097">
    <property type="protein sequence ID" value="CAA9548425.1"/>
    <property type="molecule type" value="Genomic_DNA"/>
</dbReference>
<organism evidence="1">
    <name type="scientific">uncultured Thermomicrobiales bacterium</name>
    <dbReference type="NCBI Taxonomy" id="1645740"/>
    <lineage>
        <taxon>Bacteria</taxon>
        <taxon>Pseudomonadati</taxon>
        <taxon>Thermomicrobiota</taxon>
        <taxon>Thermomicrobia</taxon>
        <taxon>Thermomicrobiales</taxon>
        <taxon>environmental samples</taxon>
    </lineage>
</organism>
<dbReference type="AlphaFoldDB" id="A0A6J4UI29"/>
<name>A0A6J4UI29_9BACT</name>
<protein>
    <submittedName>
        <fullName evidence="1">Uncharacterized protein</fullName>
    </submittedName>
</protein>